<feature type="compositionally biased region" description="Low complexity" evidence="1">
    <location>
        <begin position="21"/>
        <end position="43"/>
    </location>
</feature>
<evidence type="ECO:0000313" key="2">
    <source>
        <dbReference type="EMBL" id="PWN29479.1"/>
    </source>
</evidence>
<feature type="region of interest" description="Disordered" evidence="1">
    <location>
        <begin position="63"/>
        <end position="110"/>
    </location>
</feature>
<keyword evidence="3" id="KW-1185">Reference proteome</keyword>
<accession>A0A316UW16</accession>
<dbReference type="Proteomes" id="UP000245884">
    <property type="component" value="Unassembled WGS sequence"/>
</dbReference>
<feature type="region of interest" description="Disordered" evidence="1">
    <location>
        <begin position="144"/>
        <end position="169"/>
    </location>
</feature>
<organism evidence="2 3">
    <name type="scientific">Jaminaea rosea</name>
    <dbReference type="NCBI Taxonomy" id="1569628"/>
    <lineage>
        <taxon>Eukaryota</taxon>
        <taxon>Fungi</taxon>
        <taxon>Dikarya</taxon>
        <taxon>Basidiomycota</taxon>
        <taxon>Ustilaginomycotina</taxon>
        <taxon>Exobasidiomycetes</taxon>
        <taxon>Microstromatales</taxon>
        <taxon>Microstromatales incertae sedis</taxon>
        <taxon>Jaminaea</taxon>
    </lineage>
</organism>
<evidence type="ECO:0000256" key="1">
    <source>
        <dbReference type="SAM" id="MobiDB-lite"/>
    </source>
</evidence>
<evidence type="ECO:0000313" key="3">
    <source>
        <dbReference type="Proteomes" id="UP000245884"/>
    </source>
</evidence>
<dbReference type="RefSeq" id="XP_025364091.1">
    <property type="nucleotide sequence ID" value="XM_025503226.1"/>
</dbReference>
<gene>
    <name evidence="2" type="ORF">BDZ90DRAFT_111030</name>
</gene>
<sequence length="485" mass="52960">MARKRNKGAASGTGRGGGGDTSSSLPDPPSSSSAPAGSTSAAPIPCPPGYLWDGKRFYKMPPNLSRVQVSEGSSGSEGEKPGSSKKKAKSSGDTKIKRSSSHHSRISQLQDITDVALEGEDYDGDQATPRSVFAFTPASPPAGHIKWSSSSGLPAPMPPRSSAPSSASAHRWKMSTLQRQIDSYKFFSRDVLDGNDLPMGLHSSIESEVSHSARIDTFDATGSLVWLQAQCVERRHYDGITTGSLYFDSAGRTMGGQRFTSSWQKQLRESSSATTSEIEEYGEDATLDCYWDASFLRDSHIGFSPVPHPGLPSDSQHDIRLFDFDEESPRSRGLVATNHEMITGEEVWSSFDMPTCQKVLTATVSPSLLADKPCREIMKATTKQKNNKRWKSLYVAIVFDIHQNKAPKLSEIHWAPSGVAIVNIPRTTKKEHSAVALSEGTGLCWLGYSDGHIDLFDPSEYTTGVIDECEPYPRGCHQPHHRRHE</sequence>
<feature type="compositionally biased region" description="Gly residues" evidence="1">
    <location>
        <begin position="11"/>
        <end position="20"/>
    </location>
</feature>
<dbReference type="EMBL" id="KZ819663">
    <property type="protein sequence ID" value="PWN29479.1"/>
    <property type="molecule type" value="Genomic_DNA"/>
</dbReference>
<reference evidence="2 3" key="1">
    <citation type="journal article" date="2018" name="Mol. Biol. Evol.">
        <title>Broad Genomic Sampling Reveals a Smut Pathogenic Ancestry of the Fungal Clade Ustilaginomycotina.</title>
        <authorList>
            <person name="Kijpornyongpan T."/>
            <person name="Mondo S.J."/>
            <person name="Barry K."/>
            <person name="Sandor L."/>
            <person name="Lee J."/>
            <person name="Lipzen A."/>
            <person name="Pangilinan J."/>
            <person name="LaButti K."/>
            <person name="Hainaut M."/>
            <person name="Henrissat B."/>
            <person name="Grigoriev I.V."/>
            <person name="Spatafora J.W."/>
            <person name="Aime M.C."/>
        </authorList>
    </citation>
    <scope>NUCLEOTIDE SEQUENCE [LARGE SCALE GENOMIC DNA]</scope>
    <source>
        <strain evidence="2 3">MCA 5214</strain>
    </source>
</reference>
<protein>
    <submittedName>
        <fullName evidence="2">Uncharacterized protein</fullName>
    </submittedName>
</protein>
<name>A0A316UW16_9BASI</name>
<dbReference type="GeneID" id="37025049"/>
<proteinExistence type="predicted"/>
<dbReference type="AlphaFoldDB" id="A0A316UW16"/>
<feature type="region of interest" description="Disordered" evidence="1">
    <location>
        <begin position="1"/>
        <end position="46"/>
    </location>
</feature>